<dbReference type="Proteomes" id="UP000008064">
    <property type="component" value="Unassembled WGS sequence"/>
</dbReference>
<dbReference type="HOGENOM" id="CLU_3051849_0_0_1"/>
<name>F8NNF9_SERL9</name>
<evidence type="ECO:0000313" key="1">
    <source>
        <dbReference type="EMBL" id="EGO28016.1"/>
    </source>
</evidence>
<dbReference type="GeneID" id="18811078"/>
<dbReference type="KEGG" id="sla:SERLADRAFT_383931"/>
<dbReference type="AlphaFoldDB" id="F8NNF9"/>
<dbReference type="EMBL" id="GL945431">
    <property type="protein sequence ID" value="EGO28016.1"/>
    <property type="molecule type" value="Genomic_DNA"/>
</dbReference>
<accession>F8NNF9</accession>
<protein>
    <submittedName>
        <fullName evidence="1">Uncharacterized protein</fullName>
    </submittedName>
</protein>
<proteinExistence type="predicted"/>
<organism>
    <name type="scientific">Serpula lacrymans var. lacrymans (strain S7.9)</name>
    <name type="common">Dry rot fungus</name>
    <dbReference type="NCBI Taxonomy" id="578457"/>
    <lineage>
        <taxon>Eukaryota</taxon>
        <taxon>Fungi</taxon>
        <taxon>Dikarya</taxon>
        <taxon>Basidiomycota</taxon>
        <taxon>Agaricomycotina</taxon>
        <taxon>Agaricomycetes</taxon>
        <taxon>Agaricomycetidae</taxon>
        <taxon>Boletales</taxon>
        <taxon>Coniophorineae</taxon>
        <taxon>Serpulaceae</taxon>
        <taxon>Serpula</taxon>
    </lineage>
</organism>
<dbReference type="RefSeq" id="XP_007316107.1">
    <property type="nucleotide sequence ID" value="XM_007316045.1"/>
</dbReference>
<sequence>MRVRPPVRKPSMPEAYEKGVVFTIDWLSDLMKILFKAVGGELYTRHKFTDRMEK</sequence>
<gene>
    <name evidence="1" type="ORF">SERLADRAFT_383931</name>
</gene>
<reference evidence="1" key="1">
    <citation type="submission" date="2011-04" db="EMBL/GenBank/DDBJ databases">
        <title>Evolution of plant cell wall degrading machinery underlies the functional diversity of forest fungi.</title>
        <authorList>
            <consortium name="US DOE Joint Genome Institute (JGI-PGF)"/>
            <person name="Eastwood D.C."/>
            <person name="Floudas D."/>
            <person name="Binder M."/>
            <person name="Majcherczyk A."/>
            <person name="Schneider P."/>
            <person name="Aerts A."/>
            <person name="Asiegbu F.O."/>
            <person name="Baker S.E."/>
            <person name="Barry K."/>
            <person name="Bendiksby M."/>
            <person name="Blumentritt M."/>
            <person name="Coutinho P.M."/>
            <person name="Cullen D."/>
            <person name="Cullen D."/>
            <person name="Gathman A."/>
            <person name="Goodell B."/>
            <person name="Henrissat B."/>
            <person name="Ihrmark K."/>
            <person name="Kauserud H."/>
            <person name="Kohler A."/>
            <person name="LaButti K."/>
            <person name="Lapidus A."/>
            <person name="Lavin J.L."/>
            <person name="Lee Y.-H."/>
            <person name="Lindquist E."/>
            <person name="Lilly W."/>
            <person name="Lucas S."/>
            <person name="Morin E."/>
            <person name="Murat C."/>
            <person name="Oguiza J.A."/>
            <person name="Park J."/>
            <person name="Pisabarro A.G."/>
            <person name="Riley R."/>
            <person name="Rosling A."/>
            <person name="Salamov A."/>
            <person name="Schmidt O."/>
            <person name="Schmutz J."/>
            <person name="Skrede I."/>
            <person name="Stenlid J."/>
            <person name="Wiebenga A."/>
            <person name="Xie X."/>
            <person name="Kues U."/>
            <person name="Hibbett D.S."/>
            <person name="Hoffmeister D."/>
            <person name="Hogberg N."/>
            <person name="Martin F."/>
            <person name="Grigoriev I.V."/>
            <person name="Watkinson S.C."/>
        </authorList>
    </citation>
    <scope>NUCLEOTIDE SEQUENCE</scope>
    <source>
        <strain evidence="1">S7.9</strain>
    </source>
</reference>